<dbReference type="InterPro" id="IPR007272">
    <property type="entry name" value="Sulf_transp_TsuA/YedE"/>
</dbReference>
<reference evidence="11 13" key="1">
    <citation type="journal article" date="2021" name="Mol. Ecol.">
        <title>Polar bear-adapted Ursidibacter maritimus are remarkably conserved after generations in captivity.</title>
        <authorList>
            <person name="Espinosa-Gongora C."/>
            <person name="Hansen M.J."/>
            <person name="Bertelsen M.F."/>
            <person name="Bojesen A.M."/>
        </authorList>
    </citation>
    <scope>NUCLEOTIDE SEQUENCE</scope>
    <source>
        <strain evidence="11">Pb43105x</strain>
        <strain evidence="10 13">Pb43106</strain>
    </source>
</reference>
<keyword evidence="7 9" id="KW-0472">Membrane</keyword>
<evidence type="ECO:0000256" key="1">
    <source>
        <dbReference type="ARBA" id="ARBA00004429"/>
    </source>
</evidence>
<dbReference type="PANTHER" id="PTHR30574">
    <property type="entry name" value="INNER MEMBRANE PROTEIN YEDE"/>
    <property type="match status" value="1"/>
</dbReference>
<keyword evidence="13" id="KW-1185">Reference proteome</keyword>
<accession>A0A949WLJ2</accession>
<keyword evidence="5 9" id="KW-0812">Transmembrane</keyword>
<feature type="transmembrane region" description="Helical" evidence="9">
    <location>
        <begin position="307"/>
        <end position="326"/>
    </location>
</feature>
<dbReference type="EMBL" id="JABUMC010000004">
    <property type="protein sequence ID" value="MBV6546238.1"/>
    <property type="molecule type" value="Genomic_DNA"/>
</dbReference>
<feature type="transmembrane region" description="Helical" evidence="9">
    <location>
        <begin position="240"/>
        <end position="259"/>
    </location>
</feature>
<dbReference type="Proteomes" id="UP001196379">
    <property type="component" value="Unassembled WGS sequence"/>
</dbReference>
<evidence type="ECO:0000256" key="8">
    <source>
        <dbReference type="ARBA" id="ARBA00035655"/>
    </source>
</evidence>
<evidence type="ECO:0000313" key="10">
    <source>
        <dbReference type="EMBL" id="MBV6531950.1"/>
    </source>
</evidence>
<evidence type="ECO:0000256" key="3">
    <source>
        <dbReference type="ARBA" id="ARBA00022475"/>
    </source>
</evidence>
<organism evidence="11 12">
    <name type="scientific">Ursidibacter maritimus</name>
    <dbReference type="NCBI Taxonomy" id="1331689"/>
    <lineage>
        <taxon>Bacteria</taxon>
        <taxon>Pseudomonadati</taxon>
        <taxon>Pseudomonadota</taxon>
        <taxon>Gammaproteobacteria</taxon>
        <taxon>Pasteurellales</taxon>
        <taxon>Pasteurellaceae</taxon>
        <taxon>Ursidibacter</taxon>
    </lineage>
</organism>
<dbReference type="EMBL" id="JABULY010000004">
    <property type="protein sequence ID" value="MBV6531950.1"/>
    <property type="molecule type" value="Genomic_DNA"/>
</dbReference>
<feature type="transmembrane region" description="Helical" evidence="9">
    <location>
        <begin position="149"/>
        <end position="170"/>
    </location>
</feature>
<dbReference type="AlphaFoldDB" id="A0A949WLJ2"/>
<feature type="transmembrane region" description="Helical" evidence="9">
    <location>
        <begin position="279"/>
        <end position="301"/>
    </location>
</feature>
<keyword evidence="3" id="KW-1003">Cell membrane</keyword>
<comment type="similarity">
    <text evidence="8">Belongs to the TsuA/YedE (TC 9.B.102) family.</text>
</comment>
<evidence type="ECO:0000313" key="13">
    <source>
        <dbReference type="Proteomes" id="UP001196379"/>
    </source>
</evidence>
<keyword evidence="2" id="KW-0813">Transport</keyword>
<feature type="transmembrane region" description="Helical" evidence="9">
    <location>
        <begin position="68"/>
        <end position="86"/>
    </location>
</feature>
<dbReference type="OrthoDB" id="9794165at2"/>
<evidence type="ECO:0000256" key="4">
    <source>
        <dbReference type="ARBA" id="ARBA00022519"/>
    </source>
</evidence>
<evidence type="ECO:0000313" key="12">
    <source>
        <dbReference type="Proteomes" id="UP000732858"/>
    </source>
</evidence>
<feature type="transmembrane region" description="Helical" evidence="9">
    <location>
        <begin position="190"/>
        <end position="210"/>
    </location>
</feature>
<protein>
    <submittedName>
        <fullName evidence="11">YeeE/YedE family protein</fullName>
    </submittedName>
</protein>
<feature type="transmembrane region" description="Helical" evidence="9">
    <location>
        <begin position="35"/>
        <end position="56"/>
    </location>
</feature>
<evidence type="ECO:0000256" key="7">
    <source>
        <dbReference type="ARBA" id="ARBA00023136"/>
    </source>
</evidence>
<evidence type="ECO:0000256" key="9">
    <source>
        <dbReference type="SAM" id="Phobius"/>
    </source>
</evidence>
<evidence type="ECO:0000256" key="5">
    <source>
        <dbReference type="ARBA" id="ARBA00022692"/>
    </source>
</evidence>
<evidence type="ECO:0000256" key="2">
    <source>
        <dbReference type="ARBA" id="ARBA00022448"/>
    </source>
</evidence>
<keyword evidence="6 9" id="KW-1133">Transmembrane helix</keyword>
<name>A0A949WLJ2_9PAST</name>
<evidence type="ECO:0000256" key="6">
    <source>
        <dbReference type="ARBA" id="ARBA00022989"/>
    </source>
</evidence>
<proteinExistence type="inferred from homology"/>
<dbReference type="Pfam" id="PF04143">
    <property type="entry name" value="Sulf_transp"/>
    <property type="match status" value="1"/>
</dbReference>
<dbReference type="PANTHER" id="PTHR30574:SF1">
    <property type="entry name" value="SULPHUR TRANSPORT DOMAIN-CONTAINING PROTEIN"/>
    <property type="match status" value="1"/>
</dbReference>
<dbReference type="RefSeq" id="WP_157403507.1">
    <property type="nucleotide sequence ID" value="NZ_JABULY010000004.1"/>
</dbReference>
<evidence type="ECO:0000313" key="11">
    <source>
        <dbReference type="EMBL" id="MBV6546238.1"/>
    </source>
</evidence>
<dbReference type="GO" id="GO:0005886">
    <property type="term" value="C:plasma membrane"/>
    <property type="evidence" value="ECO:0007669"/>
    <property type="project" value="UniProtKB-SubCell"/>
</dbReference>
<comment type="subcellular location">
    <subcellularLocation>
        <location evidence="1">Cell inner membrane</location>
        <topology evidence="1">Multi-pass membrane protein</topology>
    </subcellularLocation>
</comment>
<gene>
    <name evidence="10" type="ORF">HT657_07360</name>
    <name evidence="11" type="ORF">HT672_02840</name>
</gene>
<sequence>MLSGLIIGLLLGFFLQRGQFCFVSGFRNLYTKRDITFLTALLIAISIQSVGFFLLANLEQITLPNTQLPLIATILGAFIFGIGMVLSNCCASGGWFRTGEGAMGSLVALVCFSITMAATQTGALKHWISPLLLETIALDNIHLTLQISPWYLVALLLCITLTLVILHFRQAKTTQGTQQAVSFQLLFTKTWHPFLTAVFIGLLGIVAWVFSAETGRNYGFGVAVPSANVIQYIVIGQQRYLNWGSYFVLGILLGSFLTAKLSGSFELRMPDAREIIRRILGGITMGIGAALAGGCTITNSLVSTAYFSWQGWLATLMFILGSWFATKFIRTRF</sequence>
<comment type="caution">
    <text evidence="11">The sequence shown here is derived from an EMBL/GenBank/DDBJ whole genome shotgun (WGS) entry which is preliminary data.</text>
</comment>
<keyword evidence="4" id="KW-0997">Cell inner membrane</keyword>
<dbReference type="GeneID" id="65549401"/>
<dbReference type="Proteomes" id="UP000732858">
    <property type="component" value="Unassembled WGS sequence"/>
</dbReference>
<feature type="transmembrane region" description="Helical" evidence="9">
    <location>
        <begin position="106"/>
        <end position="128"/>
    </location>
</feature>